<gene>
    <name evidence="9" type="ORF">LK07_04010</name>
</gene>
<organism evidence="9 10">
    <name type="scientific">Streptomyces pluripotens</name>
    <dbReference type="NCBI Taxonomy" id="1355015"/>
    <lineage>
        <taxon>Bacteria</taxon>
        <taxon>Bacillati</taxon>
        <taxon>Actinomycetota</taxon>
        <taxon>Actinomycetes</taxon>
        <taxon>Kitasatosporales</taxon>
        <taxon>Streptomycetaceae</taxon>
        <taxon>Streptomyces</taxon>
    </lineage>
</organism>
<dbReference type="EMBL" id="CP022433">
    <property type="protein sequence ID" value="ASN23333.1"/>
    <property type="molecule type" value="Genomic_DNA"/>
</dbReference>
<dbReference type="SUPFAM" id="SSF51126">
    <property type="entry name" value="Pectin lyase-like"/>
    <property type="match status" value="2"/>
</dbReference>
<keyword evidence="6" id="KW-0472">Membrane</keyword>
<evidence type="ECO:0000256" key="6">
    <source>
        <dbReference type="ARBA" id="ARBA00023136"/>
    </source>
</evidence>
<dbReference type="Proteomes" id="UP000031501">
    <property type="component" value="Chromosome"/>
</dbReference>
<keyword evidence="4" id="KW-0964">Secreted</keyword>
<dbReference type="InterPro" id="IPR011050">
    <property type="entry name" value="Pectin_lyase_fold/virulence"/>
</dbReference>
<comment type="subcellular location">
    <subcellularLocation>
        <location evidence="1">Cell envelope</location>
    </subcellularLocation>
    <subcellularLocation>
        <location evidence="2">Cell outer membrane</location>
    </subcellularLocation>
    <subcellularLocation>
        <location evidence="3">Secreted</location>
    </subcellularLocation>
</comment>
<evidence type="ECO:0000256" key="2">
    <source>
        <dbReference type="ARBA" id="ARBA00004442"/>
    </source>
</evidence>
<reference evidence="9 10" key="1">
    <citation type="submission" date="2017-07" db="EMBL/GenBank/DDBJ databases">
        <title>Genome sequence of Streptomyces pluripotens MUSC 137T.</title>
        <authorList>
            <person name="Ser H.-L."/>
            <person name="Lee L.-H."/>
        </authorList>
    </citation>
    <scope>NUCLEOTIDE SEQUENCE [LARGE SCALE GENOMIC DNA]</scope>
    <source>
        <strain evidence="9 10">MUSC 137</strain>
    </source>
</reference>
<dbReference type="PANTHER" id="PTHR11319">
    <property type="entry name" value="G PROTEIN-COUPLED RECEPTOR-RELATED"/>
    <property type="match status" value="1"/>
</dbReference>
<accession>A0A221NTM0</accession>
<dbReference type="Gene3D" id="2.160.20.10">
    <property type="entry name" value="Single-stranded right-handed beta-helix, Pectin lyase-like"/>
    <property type="match status" value="1"/>
</dbReference>
<dbReference type="GO" id="GO:0009279">
    <property type="term" value="C:cell outer membrane"/>
    <property type="evidence" value="ECO:0007669"/>
    <property type="project" value="UniProtKB-SubCell"/>
</dbReference>
<dbReference type="AlphaFoldDB" id="A0A221NTM0"/>
<evidence type="ECO:0000256" key="5">
    <source>
        <dbReference type="ARBA" id="ARBA00022729"/>
    </source>
</evidence>
<dbReference type="NCBIfam" id="TIGR01376">
    <property type="entry name" value="POMP_repeat"/>
    <property type="match status" value="1"/>
</dbReference>
<dbReference type="RefSeq" id="WP_039654091.1">
    <property type="nucleotide sequence ID" value="NZ_CP021080.1"/>
</dbReference>
<evidence type="ECO:0000256" key="1">
    <source>
        <dbReference type="ARBA" id="ARBA00004196"/>
    </source>
</evidence>
<proteinExistence type="predicted"/>
<dbReference type="InterPro" id="IPR012334">
    <property type="entry name" value="Pectin_lyas_fold"/>
</dbReference>
<evidence type="ECO:0000313" key="9">
    <source>
        <dbReference type="EMBL" id="ASN23333.1"/>
    </source>
</evidence>
<evidence type="ECO:0000313" key="10">
    <source>
        <dbReference type="Proteomes" id="UP000031501"/>
    </source>
</evidence>
<sequence length="484" mass="48090">MNLQRSTRAATVGAALAAISLFTAPTPAHAATIAAACNANPITAGTNLKNAIASAATGDTVTLVDYCIYAFNDSNVPAADESALTIDKTLTIDTVSGANTATIRRITTAHDFRIINITTGEGGPGNLTLNHTTVQFGSTLAGGEGGGIRLETTGTMLRTNNATVEGNKASRRGGGIFAVLNSGSVELNNTLVRDNATDTNDGGGMYTNAATTDVNGSTFSENRARTGGGGIYVANAATMLMVHNSTFKNNTSEDGGGLLVNGGAMNMDHTVITNNLASRPGVGGAGGGLMIGLGFPANITDSQITGNKATGNGANGGGLNVTTAGASNESLRVENTDISGNETIGAGGRGGGVMIFGVSASRMLDFENSTISGNRAAGDNSSGAGLYRNDAGTTTLGNVSITDNTASGTGSQVGGLYNVGFGGNSVLAFTGVSITDNTAPAAPAPGGLYTDTAVTDNGGNSVTGNSPTNCTYSPVVPGFCTNLP</sequence>
<dbReference type="InterPro" id="IPR006626">
    <property type="entry name" value="PbH1"/>
</dbReference>
<dbReference type="SMART" id="SM00710">
    <property type="entry name" value="PbH1"/>
    <property type="match status" value="9"/>
</dbReference>
<dbReference type="GO" id="GO:0005576">
    <property type="term" value="C:extracellular region"/>
    <property type="evidence" value="ECO:0007669"/>
    <property type="project" value="UniProtKB-SubCell"/>
</dbReference>
<dbReference type="OrthoDB" id="3399438at2"/>
<dbReference type="KEGG" id="splu:LK06_002920"/>
<feature type="signal peptide" evidence="8">
    <location>
        <begin position="1"/>
        <end position="30"/>
    </location>
</feature>
<keyword evidence="5 8" id="KW-0732">Signal</keyword>
<protein>
    <recommendedName>
        <fullName evidence="11">Right handed beta helix domain-containing protein</fullName>
    </recommendedName>
</protein>
<dbReference type="PANTHER" id="PTHR11319:SF35">
    <property type="entry name" value="OUTER MEMBRANE PROTEIN PMPC-RELATED"/>
    <property type="match status" value="1"/>
</dbReference>
<dbReference type="STRING" id="1355015.LK06_002920"/>
<evidence type="ECO:0000256" key="7">
    <source>
        <dbReference type="ARBA" id="ARBA00023237"/>
    </source>
</evidence>
<evidence type="ECO:0008006" key="11">
    <source>
        <dbReference type="Google" id="ProtNLM"/>
    </source>
</evidence>
<feature type="chain" id="PRO_5011280015" description="Right handed beta helix domain-containing protein" evidence="8">
    <location>
        <begin position="31"/>
        <end position="484"/>
    </location>
</feature>
<name>A0A221NTM0_9ACTN</name>
<keyword evidence="7" id="KW-0998">Cell outer membrane</keyword>
<evidence type="ECO:0000256" key="4">
    <source>
        <dbReference type="ARBA" id="ARBA00022525"/>
    </source>
</evidence>
<evidence type="ECO:0000256" key="3">
    <source>
        <dbReference type="ARBA" id="ARBA00004613"/>
    </source>
</evidence>
<dbReference type="InterPro" id="IPR003368">
    <property type="entry name" value="POMP_repeat"/>
</dbReference>
<evidence type="ECO:0000256" key="8">
    <source>
        <dbReference type="SAM" id="SignalP"/>
    </source>
</evidence>
<keyword evidence="10" id="KW-1185">Reference proteome</keyword>